<reference evidence="1 2" key="1">
    <citation type="submission" date="2020-03" db="EMBL/GenBank/DDBJ databases">
        <title>Draft genome sequence of environmentally isolated violet-colored cultures.</title>
        <authorList>
            <person name="Wilson H.S."/>
        </authorList>
    </citation>
    <scope>NUCLEOTIDE SEQUENCE [LARGE SCALE GENOMIC DNA]</scope>
    <source>
        <strain evidence="1 2">HSC-16F04</strain>
    </source>
</reference>
<evidence type="ECO:0000313" key="2">
    <source>
        <dbReference type="Proteomes" id="UP000712570"/>
    </source>
</evidence>
<protein>
    <submittedName>
        <fullName evidence="1">Uncharacterized protein</fullName>
    </submittedName>
</protein>
<proteinExistence type="predicted"/>
<dbReference type="Proteomes" id="UP000712570">
    <property type="component" value="Unassembled WGS sequence"/>
</dbReference>
<evidence type="ECO:0000313" key="1">
    <source>
        <dbReference type="EMBL" id="NHQ84786.1"/>
    </source>
</evidence>
<comment type="caution">
    <text evidence="1">The sequence shown here is derived from an EMBL/GenBank/DDBJ whole genome shotgun (WGS) entry which is preliminary data.</text>
</comment>
<dbReference type="EMBL" id="JAAOLX010000001">
    <property type="protein sequence ID" value="NHQ84786.1"/>
    <property type="molecule type" value="Genomic_DNA"/>
</dbReference>
<dbReference type="RefSeq" id="WP_166821154.1">
    <property type="nucleotide sequence ID" value="NZ_JAAOLX010000001.1"/>
</dbReference>
<keyword evidence="2" id="KW-1185">Reference proteome</keyword>
<organism evidence="1 2">
    <name type="scientific">Iodobacter violaceini</name>
    <dbReference type="NCBI Taxonomy" id="3044271"/>
    <lineage>
        <taxon>Bacteria</taxon>
        <taxon>Pseudomonadati</taxon>
        <taxon>Pseudomonadota</taxon>
        <taxon>Betaproteobacteria</taxon>
        <taxon>Neisseriales</taxon>
        <taxon>Chitinibacteraceae</taxon>
        <taxon>Iodobacter</taxon>
    </lineage>
</organism>
<gene>
    <name evidence="1" type="ORF">HA050_01460</name>
</gene>
<sequence>MTIVTMCSVIAWALQPPSQFQTAAFSSTSRPWSTPPAITSIAGIYQESVCNAALTPSRSLS</sequence>
<name>A0ABX0KME8_9NEIS</name>
<accession>A0ABX0KME8</accession>